<accession>A0A3S4B9M5</accession>
<name>A0A3S4B9M5_9PEZI</name>
<feature type="region of interest" description="Disordered" evidence="1">
    <location>
        <begin position="347"/>
        <end position="427"/>
    </location>
</feature>
<dbReference type="AlphaFoldDB" id="A0A3S4B9M5"/>
<feature type="compositionally biased region" description="Basic and acidic residues" evidence="1">
    <location>
        <begin position="406"/>
        <end position="420"/>
    </location>
</feature>
<evidence type="ECO:0000256" key="1">
    <source>
        <dbReference type="SAM" id="MobiDB-lite"/>
    </source>
</evidence>
<protein>
    <submittedName>
        <fullName evidence="2">D2a32a24-831c-427a-b839-c4e23d2aaea6</fullName>
    </submittedName>
</protein>
<evidence type="ECO:0000313" key="3">
    <source>
        <dbReference type="Proteomes" id="UP000289323"/>
    </source>
</evidence>
<dbReference type="EMBL" id="OUUZ01000015">
    <property type="protein sequence ID" value="SPQ25610.1"/>
    <property type="molecule type" value="Genomic_DNA"/>
</dbReference>
<proteinExistence type="predicted"/>
<evidence type="ECO:0000313" key="2">
    <source>
        <dbReference type="EMBL" id="SPQ25610.1"/>
    </source>
</evidence>
<gene>
    <name evidence="2" type="ORF">TT172_LOCUS8029</name>
</gene>
<reference evidence="2 3" key="1">
    <citation type="submission" date="2018-04" db="EMBL/GenBank/DDBJ databases">
        <authorList>
            <person name="Huttner S."/>
            <person name="Dainat J."/>
        </authorList>
    </citation>
    <scope>NUCLEOTIDE SEQUENCE [LARGE SCALE GENOMIC DNA]</scope>
</reference>
<organism evidence="2 3">
    <name type="scientific">Thermothielavioides terrestris</name>
    <dbReference type="NCBI Taxonomy" id="2587410"/>
    <lineage>
        <taxon>Eukaryota</taxon>
        <taxon>Fungi</taxon>
        <taxon>Dikarya</taxon>
        <taxon>Ascomycota</taxon>
        <taxon>Pezizomycotina</taxon>
        <taxon>Sordariomycetes</taxon>
        <taxon>Sordariomycetidae</taxon>
        <taxon>Sordariales</taxon>
        <taxon>Chaetomiaceae</taxon>
        <taxon>Thermothielavioides</taxon>
    </lineage>
</organism>
<feature type="compositionally biased region" description="Acidic residues" evidence="1">
    <location>
        <begin position="354"/>
        <end position="369"/>
    </location>
</feature>
<sequence length="427" mass="47851">MGTPPKVTAEVLGPEHYHPLVGAIHNILSTDLAETTFAQLFDGLPDVHTVWDTRGAFLLKGHPLIEHDRLCDGAIENFKVFRDGFDPAVLTFNAWVMQRYQNASPGSREFKMRLCELVAASIHQIAVLIFQSPTKLHSKEYIDFVDSWKRESRWVQYDGCPPYLEKAIEPFPTLFFHCDYVDDDQYPHGVADVAGYWAEDRVLGGIVLFDRGQSGTECKDIYFHSGRRRTTFRVWRLQDTQFDQMVDFLLSEDGSAPSPFPLLASSENRHRHDPWDAIVLHRVFRDPWERKVPPTKPEERDVVAAGDYPELDDMVNQVQLAVQQEPHMVFNWNAEMEAQAFPWLPRRHGGGDVGDGESPLESELSDDEPNSLCGLSPPSTPPPPSRIGISVQADAVPDSNTPLGQEGHDGSPAEAARDSEPVGQGCG</sequence>
<dbReference type="Proteomes" id="UP000289323">
    <property type="component" value="Unassembled WGS sequence"/>
</dbReference>